<organism evidence="1 2">
    <name type="scientific">Delitschia confertaspora ATCC 74209</name>
    <dbReference type="NCBI Taxonomy" id="1513339"/>
    <lineage>
        <taxon>Eukaryota</taxon>
        <taxon>Fungi</taxon>
        <taxon>Dikarya</taxon>
        <taxon>Ascomycota</taxon>
        <taxon>Pezizomycotina</taxon>
        <taxon>Dothideomycetes</taxon>
        <taxon>Pleosporomycetidae</taxon>
        <taxon>Pleosporales</taxon>
        <taxon>Delitschiaceae</taxon>
        <taxon>Delitschia</taxon>
    </lineage>
</organism>
<evidence type="ECO:0000313" key="2">
    <source>
        <dbReference type="Proteomes" id="UP000799536"/>
    </source>
</evidence>
<accession>A0A9P4JTA8</accession>
<name>A0A9P4JTA8_9PLEO</name>
<dbReference type="Proteomes" id="UP000799536">
    <property type="component" value="Unassembled WGS sequence"/>
</dbReference>
<keyword evidence="2" id="KW-1185">Reference proteome</keyword>
<dbReference type="EMBL" id="ML993886">
    <property type="protein sequence ID" value="KAF2204029.1"/>
    <property type="molecule type" value="Genomic_DNA"/>
</dbReference>
<comment type="caution">
    <text evidence="1">The sequence shown here is derived from an EMBL/GenBank/DDBJ whole genome shotgun (WGS) entry which is preliminary data.</text>
</comment>
<reference evidence="1" key="1">
    <citation type="journal article" date="2020" name="Stud. Mycol.">
        <title>101 Dothideomycetes genomes: a test case for predicting lifestyles and emergence of pathogens.</title>
        <authorList>
            <person name="Haridas S."/>
            <person name="Albert R."/>
            <person name="Binder M."/>
            <person name="Bloem J."/>
            <person name="Labutti K."/>
            <person name="Salamov A."/>
            <person name="Andreopoulos B."/>
            <person name="Baker S."/>
            <person name="Barry K."/>
            <person name="Bills G."/>
            <person name="Bluhm B."/>
            <person name="Cannon C."/>
            <person name="Castanera R."/>
            <person name="Culley D."/>
            <person name="Daum C."/>
            <person name="Ezra D."/>
            <person name="Gonzalez J."/>
            <person name="Henrissat B."/>
            <person name="Kuo A."/>
            <person name="Liang C."/>
            <person name="Lipzen A."/>
            <person name="Lutzoni F."/>
            <person name="Magnuson J."/>
            <person name="Mondo S."/>
            <person name="Nolan M."/>
            <person name="Ohm R."/>
            <person name="Pangilinan J."/>
            <person name="Park H.-J."/>
            <person name="Ramirez L."/>
            <person name="Alfaro M."/>
            <person name="Sun H."/>
            <person name="Tritt A."/>
            <person name="Yoshinaga Y."/>
            <person name="Zwiers L.-H."/>
            <person name="Turgeon B."/>
            <person name="Goodwin S."/>
            <person name="Spatafora J."/>
            <person name="Crous P."/>
            <person name="Grigoriev I."/>
        </authorList>
    </citation>
    <scope>NUCLEOTIDE SEQUENCE</scope>
    <source>
        <strain evidence="1">ATCC 74209</strain>
    </source>
</reference>
<protein>
    <submittedName>
        <fullName evidence="1">Uncharacterized protein</fullName>
    </submittedName>
</protein>
<sequence>MHYLSRYTKKSRHRHRLALLHLPSPPVTPYAYLQVPTNIFLYIPPSSAPPTTLHSNPSSSAHSSCRLSADISAFPLTKLRVITFGKETGQPQTA</sequence>
<gene>
    <name evidence="1" type="ORF">GQ43DRAFT_214728</name>
</gene>
<evidence type="ECO:0000313" key="1">
    <source>
        <dbReference type="EMBL" id="KAF2204029.1"/>
    </source>
</evidence>
<dbReference type="AlphaFoldDB" id="A0A9P4JTA8"/>
<proteinExistence type="predicted"/>